<name>A0ABV4BGG1_9GAMM</name>
<comment type="similarity">
    <text evidence="2">Belongs to the membrane fusion protein (MFP) (TC 8.A.1) family.</text>
</comment>
<evidence type="ECO:0000313" key="6">
    <source>
        <dbReference type="EMBL" id="MEY6433604.1"/>
    </source>
</evidence>
<dbReference type="EMBL" id="JBDKXB010000024">
    <property type="protein sequence ID" value="MEY6433604.1"/>
    <property type="molecule type" value="Genomic_DNA"/>
</dbReference>
<dbReference type="Gene3D" id="2.40.420.20">
    <property type="match status" value="1"/>
</dbReference>
<organism evidence="6 7">
    <name type="scientific">Thioalkalicoccus limnaeus</name>
    <dbReference type="NCBI Taxonomy" id="120681"/>
    <lineage>
        <taxon>Bacteria</taxon>
        <taxon>Pseudomonadati</taxon>
        <taxon>Pseudomonadota</taxon>
        <taxon>Gammaproteobacteria</taxon>
        <taxon>Chromatiales</taxon>
        <taxon>Chromatiaceae</taxon>
        <taxon>Thioalkalicoccus</taxon>
    </lineage>
</organism>
<sequence>MRCVSGLFVLLWVVGLVGCDQTGPVAQAERPPPGVGVATAMHRDMTPSLEFVGRVEAIDAVDLVARVGGFLAGREFREGSMVEAGQLLFRIEPEPYEIAVAARQADLARTEATLANATLQRQRVETLVAQRTAPEARLDELVGAEGEARAVRDAARAALRQAEIDLGYTEIYAPFSGRIGRVNFSEGAVVGPGAGPLARLVRLDPIFVTIPVTDRAMLAFRMTRDPASGFRPYLRLADGTQLAEPGTLDFFDPEVATTTDTVRVRARFENAREILLPGQFVTVSIRAAEPESVLVIPQVAVQQDQAGHLVLTVTPDNLVQVTRVALGDRIDTDWVVLGGLQAGEKVIVEGMQKVRPGMVVQPTPSSLYDGG</sequence>
<dbReference type="InterPro" id="IPR006143">
    <property type="entry name" value="RND_pump_MFP"/>
</dbReference>
<evidence type="ECO:0000259" key="4">
    <source>
        <dbReference type="Pfam" id="PF25944"/>
    </source>
</evidence>
<feature type="domain" description="Multidrug resistance protein MdtA-like beta-barrel" evidence="4">
    <location>
        <begin position="236"/>
        <end position="287"/>
    </location>
</feature>
<evidence type="ECO:0000259" key="5">
    <source>
        <dbReference type="Pfam" id="PF25967"/>
    </source>
</evidence>
<dbReference type="RefSeq" id="WP_369667990.1">
    <property type="nucleotide sequence ID" value="NZ_JBDKXB010000024.1"/>
</dbReference>
<dbReference type="InterPro" id="IPR058627">
    <property type="entry name" value="MdtA-like_C"/>
</dbReference>
<dbReference type="Pfam" id="PF25944">
    <property type="entry name" value="Beta-barrel_RND"/>
    <property type="match status" value="1"/>
</dbReference>
<evidence type="ECO:0000313" key="7">
    <source>
        <dbReference type="Proteomes" id="UP001564408"/>
    </source>
</evidence>
<dbReference type="PANTHER" id="PTHR30158:SF3">
    <property type="entry name" value="MULTIDRUG EFFLUX PUMP SUBUNIT ACRA-RELATED"/>
    <property type="match status" value="1"/>
</dbReference>
<feature type="domain" description="Multidrug resistance protein MdtA-like barrel-sandwich hybrid" evidence="3">
    <location>
        <begin position="60"/>
        <end position="193"/>
    </location>
</feature>
<dbReference type="PROSITE" id="PS51257">
    <property type="entry name" value="PROKAR_LIPOPROTEIN"/>
    <property type="match status" value="1"/>
</dbReference>
<dbReference type="InterPro" id="IPR058625">
    <property type="entry name" value="MdtA-like_BSH"/>
</dbReference>
<evidence type="ECO:0000256" key="2">
    <source>
        <dbReference type="ARBA" id="ARBA00009477"/>
    </source>
</evidence>
<dbReference type="Pfam" id="PF25967">
    <property type="entry name" value="RND-MFP_C"/>
    <property type="match status" value="1"/>
</dbReference>
<dbReference type="Gene3D" id="2.40.30.170">
    <property type="match status" value="1"/>
</dbReference>
<dbReference type="InterPro" id="IPR058626">
    <property type="entry name" value="MdtA-like_b-barrel"/>
</dbReference>
<reference evidence="6 7" key="1">
    <citation type="submission" date="2024-05" db="EMBL/GenBank/DDBJ databases">
        <title>Genome Sequence and Characterization of the New Strain Purple Sulfur Bacterium of Genus Thioalkalicoccus.</title>
        <authorList>
            <person name="Bryantseva I.A."/>
            <person name="Kyndt J.A."/>
            <person name="Imhoff J.F."/>
        </authorList>
    </citation>
    <scope>NUCLEOTIDE SEQUENCE [LARGE SCALE GENOMIC DNA]</scope>
    <source>
        <strain evidence="6 7">Um2</strain>
    </source>
</reference>
<dbReference type="NCBIfam" id="TIGR01730">
    <property type="entry name" value="RND_mfp"/>
    <property type="match status" value="1"/>
</dbReference>
<evidence type="ECO:0000256" key="1">
    <source>
        <dbReference type="ARBA" id="ARBA00004519"/>
    </source>
</evidence>
<comment type="caution">
    <text evidence="6">The sequence shown here is derived from an EMBL/GenBank/DDBJ whole genome shotgun (WGS) entry which is preliminary data.</text>
</comment>
<comment type="subcellular location">
    <subcellularLocation>
        <location evidence="1">Cell inner membrane</location>
        <topology evidence="1">Lipid-anchor</topology>
    </subcellularLocation>
</comment>
<gene>
    <name evidence="6" type="ORF">ABC977_14455</name>
</gene>
<proteinExistence type="inferred from homology"/>
<dbReference type="Gene3D" id="1.10.287.470">
    <property type="entry name" value="Helix hairpin bin"/>
    <property type="match status" value="1"/>
</dbReference>
<dbReference type="Pfam" id="PF25917">
    <property type="entry name" value="BSH_RND"/>
    <property type="match status" value="1"/>
</dbReference>
<keyword evidence="7" id="KW-1185">Reference proteome</keyword>
<dbReference type="SUPFAM" id="SSF111369">
    <property type="entry name" value="HlyD-like secretion proteins"/>
    <property type="match status" value="1"/>
</dbReference>
<feature type="domain" description="Multidrug resistance protein MdtA-like C-terminal permuted SH3" evidence="5">
    <location>
        <begin position="293"/>
        <end position="353"/>
    </location>
</feature>
<accession>A0ABV4BGG1</accession>
<dbReference type="PANTHER" id="PTHR30158">
    <property type="entry name" value="ACRA/E-RELATED COMPONENT OF DRUG EFFLUX TRANSPORTER"/>
    <property type="match status" value="1"/>
</dbReference>
<protein>
    <submittedName>
        <fullName evidence="6">Efflux RND transporter periplasmic adaptor subunit</fullName>
    </submittedName>
</protein>
<dbReference type="Proteomes" id="UP001564408">
    <property type="component" value="Unassembled WGS sequence"/>
</dbReference>
<dbReference type="Gene3D" id="2.40.50.100">
    <property type="match status" value="1"/>
</dbReference>
<evidence type="ECO:0000259" key="3">
    <source>
        <dbReference type="Pfam" id="PF25917"/>
    </source>
</evidence>